<keyword evidence="5" id="KW-1185">Reference proteome</keyword>
<reference evidence="4" key="1">
    <citation type="submission" date="2023-08" db="EMBL/GenBank/DDBJ databases">
        <title>Draft sequence of the Babesia gibsoni genome.</title>
        <authorList>
            <person name="Yamagishi J.Y."/>
            <person name="Xuan X.X."/>
        </authorList>
    </citation>
    <scope>NUCLEOTIDE SEQUENCE</scope>
    <source>
        <strain evidence="4">Azabu</strain>
    </source>
</reference>
<accession>A0AAD8LNU9</accession>
<feature type="region of interest" description="Disordered" evidence="2">
    <location>
        <begin position="1"/>
        <end position="27"/>
    </location>
</feature>
<name>A0AAD8LNU9_BABGI</name>
<feature type="domain" description="DUF2428" evidence="3">
    <location>
        <begin position="1186"/>
        <end position="1460"/>
    </location>
</feature>
<dbReference type="InterPro" id="IPR016024">
    <property type="entry name" value="ARM-type_fold"/>
</dbReference>
<gene>
    <name evidence="4" type="ORF">BgAZ_402110</name>
</gene>
<proteinExistence type="inferred from homology"/>
<evidence type="ECO:0000313" key="5">
    <source>
        <dbReference type="Proteomes" id="UP001230268"/>
    </source>
</evidence>
<organism evidence="4 5">
    <name type="scientific">Babesia gibsoni</name>
    <dbReference type="NCBI Taxonomy" id="33632"/>
    <lineage>
        <taxon>Eukaryota</taxon>
        <taxon>Sar</taxon>
        <taxon>Alveolata</taxon>
        <taxon>Apicomplexa</taxon>
        <taxon>Aconoidasida</taxon>
        <taxon>Piroplasmida</taxon>
        <taxon>Babesiidae</taxon>
        <taxon>Babesia</taxon>
    </lineage>
</organism>
<dbReference type="EMBL" id="JAVEPI010000004">
    <property type="protein sequence ID" value="KAK1442181.1"/>
    <property type="molecule type" value="Genomic_DNA"/>
</dbReference>
<dbReference type="PANTHER" id="PTHR14387:SF0">
    <property type="entry name" value="DUF2428 DOMAIN-CONTAINING PROTEIN"/>
    <property type="match status" value="1"/>
</dbReference>
<sequence>MASADHGAEVPGTAAMAKGEEQESCSLSNSKVKVPSFSKSQKLRKLHDNVVAVVSRDPHWNFNIQEVSPTLARGQISKALFDLEAYVRDAVTAHQESGAYKRLEEIIEATSTYVIHLFLEAEWLCLSKGFSSSCTSFLRLVPAVTLTRTIKRCLTPEGSQNEETIHARISNLYALATCDDFLKLMDNDVLNVAMELVATVGFETYVTPEGADILSASDAVSYHKSRISALKALNLLLFNIDRRASPGAEGIEGNTLDRTIRSILRTLGDVTVDRDVVCQCGVSFLGLLHISHYADRPTELESAIQYFLGSKDKLRRKFEGDDEQFPTLYEDMLDSNDIAKPEDLVTLLLALPSLGCLSVVRGILTFLLSVYGKGMHTDGSDRSNDIHVIGKHVAKTSFVTATLCLCHGLFKMATDCSIRVDINFATLQGVQLMMSFITQEAFHLPELYKCMLDLPELVLTYWTRKIRRIFNLAVCAWQKLMEECFHLAEETRDPVIVGYTQKLINIVTGSFGTNLKLRYLALQNLLKYVGPEEILKIQPFLIPHLLCSLSVPAIKGCTKVFITDLLTRIYSDIKETCGQLNTTPNTPLMVLHCLVYPTVIAILHSRQLILPRAADDKLIPPREAGPEELELRVSAVAESFKGIFGKIQREYVFEMLRLSTSFTKCDFYGYLSRDEQNALSSSGGYVVKDHSDLGSYTKQLISRMRELPSAMHTERIMYLTEPFNFAESICLCNARTLNSVEFVDTQLDSTHIRGAIINDSPTDYAFDPSKLQCFPQVRLFYIPMQKLLDGLGSIKSDIALNVLKTVACSPKSKQQVSPLELELILYALHHCMKTSLPAFRQHFVASMKPFIRRVYTIITSNQTLLEECLRKKIGSVMTEHELSPCQGEKIKTKLLATEAEEIVIVHCIYMKLLMKKMVATINPCTSDFKNTTALELLYMTLTIFSEDSAIMAQVMEIYKGDLIVPIYMALFYMSTRQQDLIFKILQLIRPTTLCHDLSHNATKDPLGYICRKASSSLWSIKSLPYISGAKALTLLLRAVPPTEEAKQALLSGDLAAAINMPCTVPDVNMHHDSVLSVLEYLLSQLQLFCSRLETHVDIYNPSNASSPAGILSLYSHYLDSIPVSVYSKVTTMPEFPAYLDTFYANVKRICDRILKYVGREHDLDENYNKDYQIDCRGHLITKDTSSDFTCTSSPEKGYMQCRLCSNGFHCYETNMLSTPKCSIQDDSNLRPITVLCWKAIFESCEAMRAMLQWILPQSISGSIALCSVRAETVEDPGTNVPLIYDKINDIGHYIISSLMSCRHFGCTDALADLLTWLCKKLVILGLQGLLKEWLSVLLELLKGYSVSDQQWNDLFVMLRDSHRRSEPIGRSFTSILKAESDRHKPVLLPLVVNTLLELCNADRPYSEDSRNGFTVVDIRIHSLNILCALFRCKELRWSNNVHAGAALCTSLRNMSHGDWSVRNSASLLFSSVLHHLVGNDVNSACTEALLDQKLALCNNKELSDQLNTILRSVHEMTVLRSENYENLNPPPEYSALYQSSTFVFNFLSRIPLYSFPPDVAFKLSENITESLSSSNAAIRVMSAKILAKNYMDSSQSNFCSIIIDRCKEILSEVSHSNKINGILLLIKECIDIVVSSGLFNLLERGEENQGMLEWLPVARGLMNKNIANVSTMMESWTPKTFLFVTMYRIMVKSNCFENVILPINILETACIAYARTANIYDMVAALQNLEYPRKQHILECMTLLATYSAKLLGDEVHKQCLGTGMLPYQKELIVENDNLTKLVNGFERIRNDDMVKTRAASVLVNSTFVITCCTSVKLETSENLVGPFAALNKFLLEELRKPSHGRRVLEAVINKLCFLAEREQLIPFNREEWHCIWQATLKSLSGSSPHYISIAMFKMLNTIGLHILKSGLRESGIFDRAWESAFKDTVCERLLHNTDFMLEAWKSGHLYALYHYNSTTVDKRVLEIAAGLLMKVIDPASDITLRKLAAKFLNDSLAIIPINGKYPSDARGHYTMHVLIALMVILQDESDQIRLMAVSCCASIIRDINCNNLGNLQSQMSMEKLLEFMLQTMPVEWVIRAFDQLTMLNKELYNPINHKLQFMNHRLLQKCIYLSTAAMEWKTHGTKEVPDLSVLAEMDTVFNVEPQNMYTETLIYMVYVDKLLCRVVRSVADTARKPLVDEDTSTALSNFATKSAERTMNTLRDHLHQNYEVCSYLMNNNFGLGRASPFGRNCSPYHSHGPYGNIMLRSGICTILLVPTVGYKQWQ</sequence>
<evidence type="ECO:0000256" key="1">
    <source>
        <dbReference type="ARBA" id="ARBA00010409"/>
    </source>
</evidence>
<dbReference type="PANTHER" id="PTHR14387">
    <property type="entry name" value="THADA/DEATH RECEPTOR INTERACTING PROTEIN"/>
    <property type="match status" value="1"/>
</dbReference>
<evidence type="ECO:0000259" key="3">
    <source>
        <dbReference type="Pfam" id="PF10350"/>
    </source>
</evidence>
<dbReference type="SUPFAM" id="SSF48371">
    <property type="entry name" value="ARM repeat"/>
    <property type="match status" value="1"/>
</dbReference>
<dbReference type="Proteomes" id="UP001230268">
    <property type="component" value="Unassembled WGS sequence"/>
</dbReference>
<dbReference type="GO" id="GO:0030488">
    <property type="term" value="P:tRNA methylation"/>
    <property type="evidence" value="ECO:0007669"/>
    <property type="project" value="TreeGrafter"/>
</dbReference>
<evidence type="ECO:0000256" key="2">
    <source>
        <dbReference type="SAM" id="MobiDB-lite"/>
    </source>
</evidence>
<dbReference type="GO" id="GO:0005829">
    <property type="term" value="C:cytosol"/>
    <property type="evidence" value="ECO:0007669"/>
    <property type="project" value="TreeGrafter"/>
</dbReference>
<protein>
    <submittedName>
        <fullName evidence="4">Thada/death receptor interacting protein</fullName>
    </submittedName>
</protein>
<comment type="caution">
    <text evidence="4">The sequence shown here is derived from an EMBL/GenBank/DDBJ whole genome shotgun (WGS) entry which is preliminary data.</text>
</comment>
<dbReference type="InterPro" id="IPR051954">
    <property type="entry name" value="tRNA_methyltransferase_THADA"/>
</dbReference>
<evidence type="ECO:0000313" key="4">
    <source>
        <dbReference type="EMBL" id="KAK1442181.1"/>
    </source>
</evidence>
<dbReference type="Pfam" id="PF10350">
    <property type="entry name" value="DUF2428"/>
    <property type="match status" value="1"/>
</dbReference>
<comment type="similarity">
    <text evidence="1">Belongs to the THADA family.</text>
</comment>
<dbReference type="InterPro" id="IPR019442">
    <property type="entry name" value="THADA/TRM732_DUF2428"/>
</dbReference>